<evidence type="ECO:0008006" key="11">
    <source>
        <dbReference type="Google" id="ProtNLM"/>
    </source>
</evidence>
<dbReference type="Pfam" id="PF02534">
    <property type="entry name" value="T4SS-DNA_transf"/>
    <property type="match status" value="1"/>
</dbReference>
<dbReference type="CDD" id="cd01127">
    <property type="entry name" value="TrwB_TraG_TraD_VirD4"/>
    <property type="match status" value="1"/>
</dbReference>
<dbReference type="InterPro" id="IPR051539">
    <property type="entry name" value="T4SS-coupling_protein"/>
</dbReference>
<comment type="similarity">
    <text evidence="2">Belongs to the VirD4/TraG family.</text>
</comment>
<dbReference type="InterPro" id="IPR003688">
    <property type="entry name" value="TraG/VirD4"/>
</dbReference>
<dbReference type="PANTHER" id="PTHR37937:SF1">
    <property type="entry name" value="CONJUGATIVE TRANSFER: DNA TRANSPORT"/>
    <property type="match status" value="1"/>
</dbReference>
<evidence type="ECO:0000256" key="5">
    <source>
        <dbReference type="ARBA" id="ARBA00022989"/>
    </source>
</evidence>
<evidence type="ECO:0000256" key="7">
    <source>
        <dbReference type="SAM" id="MobiDB-lite"/>
    </source>
</evidence>
<evidence type="ECO:0000256" key="4">
    <source>
        <dbReference type="ARBA" id="ARBA00022692"/>
    </source>
</evidence>
<sequence length="626" mass="70953">MKRKLSFVLVVLLFDFLVLPSIVRLPYYLKEYGSDAASFFFQEFNVYYAAKLVITEPFNRQVWLFIQPLLALYVLLQFWRDLPNRKNRIGDGVGGPDATGSGEYGTSRWQTKREMDKTMTRWGFGDTGIIGGIITGVNLAKKYAWTIVDDLHTLIIGTTRSGKSRRWVLPTIWRLGFAGESMVLTDPKGELFRKTNRFLTRKGYNVVLLDFRNPGRGNRWNLMDPINRSVRRGDLSDAVQSAASISHMLVHQSPGSKKGDQTWNNGAESVIQALTLAVAMEAPDDAQKHMTSVYKMLGELGETQRIMIGSQTVDFVPLNEYMKDLPTDHPARDAFIAARLAPERMRGSFYSQVATLLRFFADPGMQFMTGAQDHKLEDIGEKKTAVFLVIPDEDTTRHPLAALYVEQTYQALVKVADKHGGRLPVRVNMILDEFGNMPPFKDFATKLTVSGGRGIRWHLIVQDFQQLEALYGDATETIKGNCHVWLYLLTSSTKTAEEISKKLGNYTINTDGASVTDGGSINKISRSQNVGKTGRRLLLPEELERFPKNEAIVMQLRHQPARVPMPDLSEWPIGDEFTENDVTKMREIERVPVFIPSQNYVQPNTEGQEERPESDQEKFFDYLEEI</sequence>
<feature type="compositionally biased region" description="Basic and acidic residues" evidence="7">
    <location>
        <begin position="608"/>
        <end position="620"/>
    </location>
</feature>
<dbReference type="AlphaFoldDB" id="A0A2A6DXM3"/>
<organism evidence="9 10">
    <name type="scientific">Candidatus Reconcilbacillus cellulovorans</name>
    <dbReference type="NCBI Taxonomy" id="1906605"/>
    <lineage>
        <taxon>Bacteria</taxon>
        <taxon>Bacillati</taxon>
        <taxon>Bacillota</taxon>
        <taxon>Bacilli</taxon>
        <taxon>Bacillales</taxon>
        <taxon>Paenibacillaceae</taxon>
        <taxon>Candidatus Reconcilbacillus</taxon>
    </lineage>
</organism>
<dbReference type="EMBL" id="MOXJ01000039">
    <property type="protein sequence ID" value="PDO09442.1"/>
    <property type="molecule type" value="Genomic_DNA"/>
</dbReference>
<evidence type="ECO:0000256" key="3">
    <source>
        <dbReference type="ARBA" id="ARBA00022475"/>
    </source>
</evidence>
<feature type="region of interest" description="Disordered" evidence="7">
    <location>
        <begin position="599"/>
        <end position="620"/>
    </location>
</feature>
<dbReference type="PANTHER" id="PTHR37937">
    <property type="entry name" value="CONJUGATIVE TRANSFER: DNA TRANSPORT"/>
    <property type="match status" value="1"/>
</dbReference>
<dbReference type="GO" id="GO:0005886">
    <property type="term" value="C:plasma membrane"/>
    <property type="evidence" value="ECO:0007669"/>
    <property type="project" value="UniProtKB-SubCell"/>
</dbReference>
<evidence type="ECO:0000256" key="8">
    <source>
        <dbReference type="SAM" id="Phobius"/>
    </source>
</evidence>
<proteinExistence type="inferred from homology"/>
<accession>A0A2A6DXM3</accession>
<keyword evidence="6 8" id="KW-0472">Membrane</keyword>
<dbReference type="SUPFAM" id="SSF52540">
    <property type="entry name" value="P-loop containing nucleoside triphosphate hydrolases"/>
    <property type="match status" value="1"/>
</dbReference>
<feature type="transmembrane region" description="Helical" evidence="8">
    <location>
        <begin position="62"/>
        <end position="79"/>
    </location>
</feature>
<dbReference type="NCBIfam" id="NF045973">
    <property type="entry name" value="conju_CD1115"/>
    <property type="match status" value="1"/>
</dbReference>
<gene>
    <name evidence="9" type="ORF">BLM47_12505</name>
</gene>
<evidence type="ECO:0000313" key="9">
    <source>
        <dbReference type="EMBL" id="PDO09442.1"/>
    </source>
</evidence>
<keyword evidence="5 8" id="KW-1133">Transmembrane helix</keyword>
<evidence type="ECO:0000256" key="1">
    <source>
        <dbReference type="ARBA" id="ARBA00004651"/>
    </source>
</evidence>
<comment type="caution">
    <text evidence="9">The sequence shown here is derived from an EMBL/GenBank/DDBJ whole genome shotgun (WGS) entry which is preliminary data.</text>
</comment>
<reference evidence="9 10" key="1">
    <citation type="submission" date="2016-12" db="EMBL/GenBank/DDBJ databases">
        <title>Candidatus Reconcilibacillus cellulovorans genome.</title>
        <authorList>
            <person name="Kolinko S."/>
            <person name="Wu Y.-W."/>
            <person name="Tachea F."/>
            <person name="Denzel E."/>
            <person name="Hiras J."/>
            <person name="Baecker N."/>
            <person name="Chan L.J."/>
            <person name="Eichorst S.A."/>
            <person name="Frey D."/>
            <person name="Adams P.D."/>
            <person name="Pray T."/>
            <person name="Tanjore D."/>
            <person name="Petzold C.J."/>
            <person name="Gladden J.M."/>
            <person name="Simmons B.A."/>
            <person name="Singer S.W."/>
        </authorList>
    </citation>
    <scope>NUCLEOTIDE SEQUENCE [LARGE SCALE GENOMIC DNA]</scope>
    <source>
        <strain evidence="9">JTherm</strain>
    </source>
</reference>
<keyword evidence="3" id="KW-1003">Cell membrane</keyword>
<evidence type="ECO:0000313" key="10">
    <source>
        <dbReference type="Proteomes" id="UP000243688"/>
    </source>
</evidence>
<keyword evidence="4 8" id="KW-0812">Transmembrane</keyword>
<protein>
    <recommendedName>
        <fullName evidence="11">Conjugal transfer protein TraG</fullName>
    </recommendedName>
</protein>
<evidence type="ECO:0000256" key="6">
    <source>
        <dbReference type="ARBA" id="ARBA00023136"/>
    </source>
</evidence>
<evidence type="ECO:0000256" key="2">
    <source>
        <dbReference type="ARBA" id="ARBA00008806"/>
    </source>
</evidence>
<dbReference type="Proteomes" id="UP000243688">
    <property type="component" value="Unassembled WGS sequence"/>
</dbReference>
<name>A0A2A6DXM3_9BACL</name>
<dbReference type="Gene3D" id="3.40.50.300">
    <property type="entry name" value="P-loop containing nucleotide triphosphate hydrolases"/>
    <property type="match status" value="2"/>
</dbReference>
<comment type="subcellular location">
    <subcellularLocation>
        <location evidence="1">Cell membrane</location>
        <topology evidence="1">Multi-pass membrane protein</topology>
    </subcellularLocation>
</comment>
<dbReference type="InterPro" id="IPR027417">
    <property type="entry name" value="P-loop_NTPase"/>
</dbReference>